<keyword evidence="11 14" id="KW-0786">Thiamine pyrophosphate</keyword>
<dbReference type="InterPro" id="IPR000399">
    <property type="entry name" value="TPP-bd_CS"/>
</dbReference>
<gene>
    <name evidence="18" type="primary">ilvB</name>
    <name evidence="18" type="ORF">I0Q91_07890</name>
</gene>
<dbReference type="PANTHER" id="PTHR18968">
    <property type="entry name" value="THIAMINE PYROPHOSPHATE ENZYMES"/>
    <property type="match status" value="1"/>
</dbReference>
<dbReference type="SUPFAM" id="SSF52467">
    <property type="entry name" value="DHS-like NAD/FAD-binding domain"/>
    <property type="match status" value="1"/>
</dbReference>
<evidence type="ECO:0000256" key="8">
    <source>
        <dbReference type="ARBA" id="ARBA00022723"/>
    </source>
</evidence>
<dbReference type="AlphaFoldDB" id="A0A931F8Y3"/>
<dbReference type="InterPro" id="IPR012000">
    <property type="entry name" value="Thiamin_PyroP_enz_cen_dom"/>
</dbReference>
<dbReference type="CDD" id="cd02015">
    <property type="entry name" value="TPP_AHAS"/>
    <property type="match status" value="1"/>
</dbReference>
<sequence>MGNKMTGAEIFVKALEEEGVDTLFGYPGGALIPIYDEIFDADFKHILPHHEQGGIHAADGYARSTGKVGVTIATSGPGATNLVTGLATAYMDSVPLVAFTGQVPSHMLGTDAFQEADITGISMPITKHNYLVKDVNNLAQIIKEAFHIASTGRPGPVLIDIPKDVMVSKADFDYSKPVDLRGYKPNYDGHPLQIKGAAERINQAEKPVLYAGGGVNISGAAHYLRELAEKAKIPVTTTLTGLGAFDEKSELSLGMPGMHGSSESNLALSNADLIIAVGCRFDDRVTGKLEKFAQDADIIHIDIDPAEVGKRVAIDIPIVGDVKNILKKLNPQVEEKAANGWGNQIAEWKKADANNNQAVGINGDLSPRPVIEALSELTDGQAILATEVGQHQMWAAQFYKFGRPGQFLSSGGLGTMGYGLPAAIGAQVGNPDEPVFLLSGDGSIQMNIQELATIRKNNLPVKMIILNNKYLGMVRQWQDLFKDKRYAATCMSRQVDCPPKCKGPNENCPELVPDFIKLAESYGIKAERLTEESEIVPALKRALAEDGPYFIDCIIEREENVFPMVPPGGSLYEMIFKEESE</sequence>
<reference evidence="18" key="1">
    <citation type="submission" date="2020-11" db="EMBL/GenBank/DDBJ databases">
        <title>Halonatronomonas betainensis gen. nov., sp. nov. a novel haloalkaliphilic representative of the family Halanaerobiacae capable of betaine degradation.</title>
        <authorList>
            <person name="Boltyanskaya Y."/>
            <person name="Kevbrin V."/>
            <person name="Detkova E."/>
            <person name="Grouzdev D.S."/>
            <person name="Koziaeva V."/>
            <person name="Zhilina T."/>
        </authorList>
    </citation>
    <scope>NUCLEOTIDE SEQUENCE</scope>
    <source>
        <strain evidence="18">Z-7014</strain>
    </source>
</reference>
<evidence type="ECO:0000256" key="14">
    <source>
        <dbReference type="RuleBase" id="RU003591"/>
    </source>
</evidence>
<evidence type="ECO:0000256" key="9">
    <source>
        <dbReference type="ARBA" id="ARBA00022827"/>
    </source>
</evidence>
<dbReference type="InterPro" id="IPR045229">
    <property type="entry name" value="TPP_enz"/>
</dbReference>
<dbReference type="Gene3D" id="3.40.50.1220">
    <property type="entry name" value="TPP-binding domain"/>
    <property type="match status" value="1"/>
</dbReference>
<dbReference type="InterPro" id="IPR012001">
    <property type="entry name" value="Thiamin_PyroP_enz_TPP-bd_dom"/>
</dbReference>
<comment type="catalytic activity">
    <reaction evidence="13 14">
        <text>2 pyruvate + H(+) = (2S)-2-acetolactate + CO2</text>
        <dbReference type="Rhea" id="RHEA:25249"/>
        <dbReference type="ChEBI" id="CHEBI:15361"/>
        <dbReference type="ChEBI" id="CHEBI:15378"/>
        <dbReference type="ChEBI" id="CHEBI:16526"/>
        <dbReference type="ChEBI" id="CHEBI:58476"/>
        <dbReference type="EC" id="2.2.1.6"/>
    </reaction>
</comment>
<feature type="domain" description="Thiamine pyrophosphate enzyme TPP-binding" evidence="16">
    <location>
        <begin position="388"/>
        <end position="553"/>
    </location>
</feature>
<keyword evidence="7 14" id="KW-0808">Transferase</keyword>
<feature type="domain" description="Thiamine pyrophosphate enzyme N-terminal TPP-binding" evidence="17">
    <location>
        <begin position="5"/>
        <end position="119"/>
    </location>
</feature>
<dbReference type="RefSeq" id="WP_270453922.1">
    <property type="nucleotide sequence ID" value="NZ_JADPIE010000004.1"/>
</dbReference>
<evidence type="ECO:0000259" key="15">
    <source>
        <dbReference type="Pfam" id="PF00205"/>
    </source>
</evidence>
<dbReference type="NCBIfam" id="TIGR00118">
    <property type="entry name" value="acolac_lg"/>
    <property type="match status" value="1"/>
</dbReference>
<dbReference type="CDD" id="cd07035">
    <property type="entry name" value="TPP_PYR_POX_like"/>
    <property type="match status" value="1"/>
</dbReference>
<feature type="domain" description="Thiamine pyrophosphate enzyme central" evidence="15">
    <location>
        <begin position="194"/>
        <end position="329"/>
    </location>
</feature>
<dbReference type="InterPro" id="IPR039368">
    <property type="entry name" value="AHAS_TPP"/>
</dbReference>
<keyword evidence="6" id="KW-0285">Flavoprotein</keyword>
<evidence type="ECO:0000256" key="12">
    <source>
        <dbReference type="ARBA" id="ARBA00023304"/>
    </source>
</evidence>
<comment type="caution">
    <text evidence="18">The sequence shown here is derived from an EMBL/GenBank/DDBJ whole genome shotgun (WGS) entry which is preliminary data.</text>
</comment>
<dbReference type="GO" id="GO:0000287">
    <property type="term" value="F:magnesium ion binding"/>
    <property type="evidence" value="ECO:0007669"/>
    <property type="project" value="UniProtKB-UniRule"/>
</dbReference>
<dbReference type="Pfam" id="PF02776">
    <property type="entry name" value="TPP_enzyme_N"/>
    <property type="match status" value="1"/>
</dbReference>
<keyword evidence="5 14" id="KW-0028">Amino-acid biosynthesis</keyword>
<dbReference type="GO" id="GO:0009099">
    <property type="term" value="P:L-valine biosynthetic process"/>
    <property type="evidence" value="ECO:0007669"/>
    <property type="project" value="TreeGrafter"/>
</dbReference>
<accession>A0A931F8Y3</accession>
<dbReference type="EC" id="2.2.1.6" evidence="4 14"/>
<evidence type="ECO:0000256" key="1">
    <source>
        <dbReference type="ARBA" id="ARBA00004974"/>
    </source>
</evidence>
<dbReference type="Proteomes" id="UP000621436">
    <property type="component" value="Unassembled WGS sequence"/>
</dbReference>
<dbReference type="Gene3D" id="3.40.50.970">
    <property type="match status" value="2"/>
</dbReference>
<dbReference type="FunFam" id="3.40.50.1220:FF:000008">
    <property type="entry name" value="Acetolactate synthase"/>
    <property type="match status" value="1"/>
</dbReference>
<proteinExistence type="inferred from homology"/>
<comment type="pathway">
    <text evidence="2 14">Amino-acid biosynthesis; L-valine biosynthesis; L-valine from pyruvate: step 1/4.</text>
</comment>
<dbReference type="InterPro" id="IPR012846">
    <property type="entry name" value="Acetolactate_synth_lsu"/>
</dbReference>
<dbReference type="EMBL" id="JADPIE010000004">
    <property type="protein sequence ID" value="MBF8436993.1"/>
    <property type="molecule type" value="Genomic_DNA"/>
</dbReference>
<evidence type="ECO:0000256" key="7">
    <source>
        <dbReference type="ARBA" id="ARBA00022679"/>
    </source>
</evidence>
<dbReference type="InterPro" id="IPR029061">
    <property type="entry name" value="THDP-binding"/>
</dbReference>
<comment type="pathway">
    <text evidence="1 14">Amino-acid biosynthesis; L-isoleucine biosynthesis; L-isoleucine from 2-oxobutanoate: step 1/4.</text>
</comment>
<dbReference type="InterPro" id="IPR029035">
    <property type="entry name" value="DHS-like_NAD/FAD-binding_dom"/>
</dbReference>
<dbReference type="PANTHER" id="PTHR18968:SF13">
    <property type="entry name" value="ACETOLACTATE SYNTHASE CATALYTIC SUBUNIT, MITOCHONDRIAL"/>
    <property type="match status" value="1"/>
</dbReference>
<dbReference type="Pfam" id="PF02775">
    <property type="entry name" value="TPP_enzyme_C"/>
    <property type="match status" value="1"/>
</dbReference>
<comment type="similarity">
    <text evidence="3 14">Belongs to the TPP enzyme family.</text>
</comment>
<dbReference type="GO" id="GO:0030976">
    <property type="term" value="F:thiamine pyrophosphate binding"/>
    <property type="evidence" value="ECO:0007669"/>
    <property type="project" value="UniProtKB-UniRule"/>
</dbReference>
<comment type="cofactor">
    <cofactor evidence="14">
        <name>Mg(2+)</name>
        <dbReference type="ChEBI" id="CHEBI:18420"/>
    </cofactor>
    <text evidence="14">Binds 1 Mg(2+) ion per subunit.</text>
</comment>
<protein>
    <recommendedName>
        <fullName evidence="4 14">Acetolactate synthase</fullName>
        <ecNumber evidence="4 14">2.2.1.6</ecNumber>
    </recommendedName>
</protein>
<evidence type="ECO:0000256" key="13">
    <source>
        <dbReference type="ARBA" id="ARBA00048670"/>
    </source>
</evidence>
<evidence type="ECO:0000256" key="11">
    <source>
        <dbReference type="ARBA" id="ARBA00023052"/>
    </source>
</evidence>
<keyword evidence="8 14" id="KW-0479">Metal-binding</keyword>
<keyword evidence="9" id="KW-0274">FAD</keyword>
<dbReference type="PROSITE" id="PS00187">
    <property type="entry name" value="TPP_ENZYMES"/>
    <property type="match status" value="1"/>
</dbReference>
<dbReference type="GO" id="GO:0005948">
    <property type="term" value="C:acetolactate synthase complex"/>
    <property type="evidence" value="ECO:0007669"/>
    <property type="project" value="TreeGrafter"/>
</dbReference>
<keyword evidence="12 14" id="KW-0100">Branched-chain amino acid biosynthesis</keyword>
<dbReference type="FunFam" id="3.40.50.970:FF:000007">
    <property type="entry name" value="Acetolactate synthase"/>
    <property type="match status" value="1"/>
</dbReference>
<comment type="cofactor">
    <cofactor evidence="14">
        <name>thiamine diphosphate</name>
        <dbReference type="ChEBI" id="CHEBI:58937"/>
    </cofactor>
    <text evidence="14">Binds 1 thiamine pyrophosphate per subunit.</text>
</comment>
<evidence type="ECO:0000256" key="5">
    <source>
        <dbReference type="ARBA" id="ARBA00022605"/>
    </source>
</evidence>
<dbReference type="FunFam" id="3.40.50.970:FF:000016">
    <property type="entry name" value="Acetolactate synthase"/>
    <property type="match status" value="1"/>
</dbReference>
<evidence type="ECO:0000256" key="3">
    <source>
        <dbReference type="ARBA" id="ARBA00007812"/>
    </source>
</evidence>
<dbReference type="InterPro" id="IPR011766">
    <property type="entry name" value="TPP_enzyme_TPP-bd"/>
</dbReference>
<dbReference type="Pfam" id="PF00205">
    <property type="entry name" value="TPP_enzyme_M"/>
    <property type="match status" value="1"/>
</dbReference>
<evidence type="ECO:0000256" key="4">
    <source>
        <dbReference type="ARBA" id="ARBA00013145"/>
    </source>
</evidence>
<dbReference type="GO" id="GO:0003984">
    <property type="term" value="F:acetolactate synthase activity"/>
    <property type="evidence" value="ECO:0007669"/>
    <property type="project" value="UniProtKB-EC"/>
</dbReference>
<evidence type="ECO:0000259" key="17">
    <source>
        <dbReference type="Pfam" id="PF02776"/>
    </source>
</evidence>
<evidence type="ECO:0000313" key="19">
    <source>
        <dbReference type="Proteomes" id="UP000621436"/>
    </source>
</evidence>
<dbReference type="GO" id="GO:0050660">
    <property type="term" value="F:flavin adenine dinucleotide binding"/>
    <property type="evidence" value="ECO:0007669"/>
    <property type="project" value="InterPro"/>
</dbReference>
<dbReference type="SUPFAM" id="SSF52518">
    <property type="entry name" value="Thiamin diphosphate-binding fold (THDP-binding)"/>
    <property type="match status" value="2"/>
</dbReference>
<keyword evidence="10 14" id="KW-0460">Magnesium</keyword>
<name>A0A931F8Y3_9FIRM</name>
<organism evidence="18 19">
    <name type="scientific">Halonatronomonas betaini</name>
    <dbReference type="NCBI Taxonomy" id="2778430"/>
    <lineage>
        <taxon>Bacteria</taxon>
        <taxon>Bacillati</taxon>
        <taxon>Bacillota</taxon>
        <taxon>Clostridia</taxon>
        <taxon>Halanaerobiales</taxon>
        <taxon>Halarsenatibacteraceae</taxon>
        <taxon>Halonatronomonas</taxon>
    </lineage>
</organism>
<evidence type="ECO:0000256" key="6">
    <source>
        <dbReference type="ARBA" id="ARBA00022630"/>
    </source>
</evidence>
<evidence type="ECO:0000256" key="2">
    <source>
        <dbReference type="ARBA" id="ARBA00005025"/>
    </source>
</evidence>
<evidence type="ECO:0000256" key="10">
    <source>
        <dbReference type="ARBA" id="ARBA00022842"/>
    </source>
</evidence>
<dbReference type="GO" id="GO:0009097">
    <property type="term" value="P:isoleucine biosynthetic process"/>
    <property type="evidence" value="ECO:0007669"/>
    <property type="project" value="TreeGrafter"/>
</dbReference>
<evidence type="ECO:0000313" key="18">
    <source>
        <dbReference type="EMBL" id="MBF8436993.1"/>
    </source>
</evidence>
<keyword evidence="19" id="KW-1185">Reference proteome</keyword>
<evidence type="ECO:0000259" key="16">
    <source>
        <dbReference type="Pfam" id="PF02775"/>
    </source>
</evidence>